<dbReference type="KEGG" id="chk:D4L85_18295"/>
<dbReference type="EMBL" id="CP032382">
    <property type="protein sequence ID" value="AYB32401.1"/>
    <property type="molecule type" value="Genomic_DNA"/>
</dbReference>
<feature type="compositionally biased region" description="Basic and acidic residues" evidence="1">
    <location>
        <begin position="65"/>
        <end position="77"/>
    </location>
</feature>
<dbReference type="Proteomes" id="UP000266183">
    <property type="component" value="Chromosome"/>
</dbReference>
<sequence length="199" mass="21509">MTKPDAAQTATTTEPKTQKPVQKESSPTTTTESATPVISPPLKKDPASAGVAHESKRNHAVTGTHKKELPRQAEKNEAPAPTDVIPNEPAYTNDVVNSVAMETSTPQTSAPAVAETTVPANAAPKKIMITITAAESEKYLDKVALAEATSEEKKPSTFQKLLKKADDLKNNQDPFGELRQRKNEILALNFKNEKRGQNK</sequence>
<dbReference type="AlphaFoldDB" id="A0A385SQ44"/>
<gene>
    <name evidence="2" type="ORF">D4L85_18295</name>
</gene>
<keyword evidence="3" id="KW-1185">Reference proteome</keyword>
<proteinExistence type="predicted"/>
<evidence type="ECO:0000313" key="3">
    <source>
        <dbReference type="Proteomes" id="UP000266183"/>
    </source>
</evidence>
<organism evidence="2 3">
    <name type="scientific">Chryseolinea soli</name>
    <dbReference type="NCBI Taxonomy" id="2321403"/>
    <lineage>
        <taxon>Bacteria</taxon>
        <taxon>Pseudomonadati</taxon>
        <taxon>Bacteroidota</taxon>
        <taxon>Cytophagia</taxon>
        <taxon>Cytophagales</taxon>
        <taxon>Fulvivirgaceae</taxon>
        <taxon>Chryseolinea</taxon>
    </lineage>
</organism>
<evidence type="ECO:0000256" key="1">
    <source>
        <dbReference type="SAM" id="MobiDB-lite"/>
    </source>
</evidence>
<feature type="region of interest" description="Disordered" evidence="1">
    <location>
        <begin position="1"/>
        <end position="90"/>
    </location>
</feature>
<feature type="compositionally biased region" description="Low complexity" evidence="1">
    <location>
        <begin position="24"/>
        <end position="36"/>
    </location>
</feature>
<accession>A0A385SQ44</accession>
<name>A0A385SQ44_9BACT</name>
<protein>
    <submittedName>
        <fullName evidence="2">Uncharacterized protein</fullName>
    </submittedName>
</protein>
<reference evidence="3" key="1">
    <citation type="submission" date="2018-09" db="EMBL/GenBank/DDBJ databases">
        <title>Chryseolinea sp. KIS68-18 isolated from soil.</title>
        <authorList>
            <person name="Weon H.-Y."/>
            <person name="Kwon S.-W."/>
            <person name="Lee S.A."/>
        </authorList>
    </citation>
    <scope>NUCLEOTIDE SEQUENCE [LARGE SCALE GENOMIC DNA]</scope>
    <source>
        <strain evidence="3">KIS68-18</strain>
    </source>
</reference>
<evidence type="ECO:0000313" key="2">
    <source>
        <dbReference type="EMBL" id="AYB32401.1"/>
    </source>
</evidence>